<dbReference type="EMBL" id="CAJMXA010000551">
    <property type="protein sequence ID" value="CAE6435244.1"/>
    <property type="molecule type" value="Genomic_DNA"/>
</dbReference>
<feature type="signal peptide" evidence="2">
    <location>
        <begin position="1"/>
        <end position="18"/>
    </location>
</feature>
<feature type="transmembrane region" description="Helical" evidence="1">
    <location>
        <begin position="28"/>
        <end position="51"/>
    </location>
</feature>
<comment type="caution">
    <text evidence="3">The sequence shown here is derived from an EMBL/GenBank/DDBJ whole genome shotgun (WGS) entry which is preliminary data.</text>
</comment>
<dbReference type="AlphaFoldDB" id="A0A8H2XVQ7"/>
<organism evidence="3 4">
    <name type="scientific">Rhizoctonia solani</name>
    <dbReference type="NCBI Taxonomy" id="456999"/>
    <lineage>
        <taxon>Eukaryota</taxon>
        <taxon>Fungi</taxon>
        <taxon>Dikarya</taxon>
        <taxon>Basidiomycota</taxon>
        <taxon>Agaricomycotina</taxon>
        <taxon>Agaricomycetes</taxon>
        <taxon>Cantharellales</taxon>
        <taxon>Ceratobasidiaceae</taxon>
        <taxon>Rhizoctonia</taxon>
    </lineage>
</organism>
<evidence type="ECO:0000256" key="1">
    <source>
        <dbReference type="SAM" id="Phobius"/>
    </source>
</evidence>
<sequence>VVVVLVLAALVVVCAVDALESSHGIDFDYTFVAVCWLMYAVVIPAGGPYVARYNVSMVPSYLSCARPSLQP</sequence>
<keyword evidence="1" id="KW-0472">Membrane</keyword>
<name>A0A8H2XVQ7_9AGAM</name>
<evidence type="ECO:0000313" key="4">
    <source>
        <dbReference type="Proteomes" id="UP000663853"/>
    </source>
</evidence>
<proteinExistence type="predicted"/>
<gene>
    <name evidence="3" type="ORF">RDB_LOCUS29337</name>
</gene>
<reference evidence="3" key="1">
    <citation type="submission" date="2021-01" db="EMBL/GenBank/DDBJ databases">
        <authorList>
            <person name="Kaushik A."/>
        </authorList>
    </citation>
    <scope>NUCLEOTIDE SEQUENCE</scope>
    <source>
        <strain evidence="3">AG6-10EEA</strain>
    </source>
</reference>
<evidence type="ECO:0000256" key="2">
    <source>
        <dbReference type="SAM" id="SignalP"/>
    </source>
</evidence>
<evidence type="ECO:0000313" key="3">
    <source>
        <dbReference type="EMBL" id="CAE6435244.1"/>
    </source>
</evidence>
<keyword evidence="2" id="KW-0732">Signal</keyword>
<accession>A0A8H2XVQ7</accession>
<feature type="non-terminal residue" evidence="3">
    <location>
        <position position="1"/>
    </location>
</feature>
<feature type="chain" id="PRO_5034161516" evidence="2">
    <location>
        <begin position="19"/>
        <end position="71"/>
    </location>
</feature>
<keyword evidence="1" id="KW-1133">Transmembrane helix</keyword>
<keyword evidence="1" id="KW-0812">Transmembrane</keyword>
<dbReference type="Proteomes" id="UP000663853">
    <property type="component" value="Unassembled WGS sequence"/>
</dbReference>
<protein>
    <submittedName>
        <fullName evidence="3">Uncharacterized protein</fullName>
    </submittedName>
</protein>